<dbReference type="EMBL" id="MW043865">
    <property type="protein sequence ID" value="QPI17689.1"/>
    <property type="molecule type" value="Genomic_DNA"/>
</dbReference>
<evidence type="ECO:0000313" key="2">
    <source>
        <dbReference type="Proteomes" id="UP000683418"/>
    </source>
</evidence>
<keyword evidence="2" id="KW-1185">Reference proteome</keyword>
<gene>
    <name evidence="1" type="ORF">vBAmePR8F_gp29</name>
</gene>
<proteinExistence type="predicted"/>
<dbReference type="Proteomes" id="UP000683418">
    <property type="component" value="Segment"/>
</dbReference>
<reference evidence="1 2" key="1">
    <citation type="submission" date="2020-09" db="EMBL/GenBank/DDBJ databases">
        <authorList>
            <person name="Feng X."/>
            <person name="Yan W."/>
            <person name="Jiao N."/>
            <person name="Zhang R."/>
        </authorList>
    </citation>
    <scope>NUCLEOTIDE SEQUENCE [LARGE SCALE GENOMIC DNA]</scope>
</reference>
<organism evidence="1 2">
    <name type="scientific">Alteromonas phage vB_AmeP_R8W</name>
    <dbReference type="NCBI Taxonomy" id="2774152"/>
    <lineage>
        <taxon>Viruses</taxon>
        <taxon>Duplodnaviria</taxon>
        <taxon>Heunggongvirae</taxon>
        <taxon>Uroviricota</taxon>
        <taxon>Caudoviricetes</taxon>
        <taxon>Autographivirales</taxon>
        <taxon>Foturvirus</taxon>
        <taxon>Foturvirus R8W</taxon>
    </lineage>
</organism>
<evidence type="ECO:0000313" key="1">
    <source>
        <dbReference type="EMBL" id="QPI17689.1"/>
    </source>
</evidence>
<sequence length="72" mass="8368">MQIFVPVNEYKEGEESITLMRIDFGDVSERVAKRKFRIILDEWGIPKNQHKKLMKEYFPNVAATTGSISHAK</sequence>
<name>A0A8E4W8J0_9CAUD</name>
<accession>A0A8E4W8J0</accession>
<protein>
    <submittedName>
        <fullName evidence="1">Uncharacterized protein</fullName>
    </submittedName>
</protein>